<dbReference type="Proteomes" id="UP000076552">
    <property type="component" value="Unassembled WGS sequence"/>
</dbReference>
<dbReference type="EMBL" id="LFIV01000149">
    <property type="protein sequence ID" value="KZL67264.1"/>
    <property type="molecule type" value="Genomic_DNA"/>
</dbReference>
<dbReference type="SUPFAM" id="SSF51735">
    <property type="entry name" value="NAD(P)-binding Rossmann-fold domains"/>
    <property type="match status" value="1"/>
</dbReference>
<sequence>MNHSSSPSSPPPGTRLGWIGLGTMGLAMATNLQKHLSQKETPNLRFYNRTESRGAILEQLGGIPSTIRELVADSDIIFLSLSDDAAVESVLVEILEESPNHLDKKIVVDTTTIQPSTSVKAKLMLQERGANYVAAPIVGTFPTAAKGQLLWILAGKEASIDAVSPHIIGAMGRAAVILGEDVSLASLMKSIANSLTMGMVAVISEAHVFAEKAGLGVAAVESLIQQQIGSVGLSISQRLTSGAYLPPRGERPWSDAGLALSIAKKSMATTRKGGIRLEINSLVLRQLEEVKEFADAEGRQLDASAIYGVIRMNSGLFFETNYVKKRDSLA</sequence>
<dbReference type="Pfam" id="PF03446">
    <property type="entry name" value="NAD_binding_2"/>
    <property type="match status" value="1"/>
</dbReference>
<accession>A0A166PWU9</accession>
<dbReference type="InterPro" id="IPR008927">
    <property type="entry name" value="6-PGluconate_DH-like_C_sf"/>
</dbReference>
<dbReference type="PANTHER" id="PTHR43580">
    <property type="entry name" value="OXIDOREDUCTASE GLYR1-RELATED"/>
    <property type="match status" value="1"/>
</dbReference>
<proteinExistence type="inferred from homology"/>
<protein>
    <submittedName>
        <fullName evidence="3">NAD binding domain of 6-phosphogluconate dehydrogenase</fullName>
    </submittedName>
</protein>
<evidence type="ECO:0000313" key="4">
    <source>
        <dbReference type="Proteomes" id="UP000076552"/>
    </source>
</evidence>
<organism evidence="3 4">
    <name type="scientific">Colletotrichum tofieldiae</name>
    <dbReference type="NCBI Taxonomy" id="708197"/>
    <lineage>
        <taxon>Eukaryota</taxon>
        <taxon>Fungi</taxon>
        <taxon>Dikarya</taxon>
        <taxon>Ascomycota</taxon>
        <taxon>Pezizomycotina</taxon>
        <taxon>Sordariomycetes</taxon>
        <taxon>Hypocreomycetidae</taxon>
        <taxon>Glomerellales</taxon>
        <taxon>Glomerellaceae</taxon>
        <taxon>Colletotrichum</taxon>
        <taxon>Colletotrichum spaethianum species complex</taxon>
    </lineage>
</organism>
<dbReference type="AlphaFoldDB" id="A0A166PWU9"/>
<evidence type="ECO:0000313" key="3">
    <source>
        <dbReference type="EMBL" id="KZL67264.1"/>
    </source>
</evidence>
<dbReference type="InterPro" id="IPR051265">
    <property type="entry name" value="HIBADH-related_NP60_sf"/>
</dbReference>
<dbReference type="Gene3D" id="1.10.1040.10">
    <property type="entry name" value="N-(1-d-carboxylethyl)-l-norvaline Dehydrogenase, domain 2"/>
    <property type="match status" value="1"/>
</dbReference>
<evidence type="ECO:0000259" key="2">
    <source>
        <dbReference type="Pfam" id="PF03446"/>
    </source>
</evidence>
<comment type="similarity">
    <text evidence="1">Belongs to the HIBADH-related family. NP60 subfamily.</text>
</comment>
<dbReference type="GO" id="GO:0050661">
    <property type="term" value="F:NADP binding"/>
    <property type="evidence" value="ECO:0007669"/>
    <property type="project" value="InterPro"/>
</dbReference>
<dbReference type="STRING" id="708197.A0A166PWU9"/>
<evidence type="ECO:0000256" key="1">
    <source>
        <dbReference type="ARBA" id="ARBA00007598"/>
    </source>
</evidence>
<dbReference type="SUPFAM" id="SSF48179">
    <property type="entry name" value="6-phosphogluconate dehydrogenase C-terminal domain-like"/>
    <property type="match status" value="1"/>
</dbReference>
<name>A0A166PWU9_9PEZI</name>
<reference evidence="3 4" key="1">
    <citation type="submission" date="2015-06" db="EMBL/GenBank/DDBJ databases">
        <title>Survival trade-offs in plant roots during colonization by closely related pathogenic and mutualistic fungi.</title>
        <authorList>
            <person name="Hacquard S."/>
            <person name="Kracher B."/>
            <person name="Hiruma K."/>
            <person name="Weinman A."/>
            <person name="Muench P."/>
            <person name="Garrido Oter R."/>
            <person name="Ver Loren van Themaat E."/>
            <person name="Dallerey J.-F."/>
            <person name="Damm U."/>
            <person name="Henrissat B."/>
            <person name="Lespinet O."/>
            <person name="Thon M."/>
            <person name="Kemen E."/>
            <person name="McHardy A.C."/>
            <person name="Schulze-Lefert P."/>
            <person name="O'Connell R.J."/>
        </authorList>
    </citation>
    <scope>NUCLEOTIDE SEQUENCE [LARGE SCALE GENOMIC DNA]</scope>
    <source>
        <strain evidence="3 4">0861</strain>
    </source>
</reference>
<dbReference type="InterPro" id="IPR036291">
    <property type="entry name" value="NAD(P)-bd_dom_sf"/>
</dbReference>
<dbReference type="PANTHER" id="PTHR43580:SF8">
    <property type="entry name" value="6-PHOSPHOGLUCONATE DEHYDROGENASE NADP-BINDING DOMAIN-CONTAINING PROTEIN-RELATED"/>
    <property type="match status" value="1"/>
</dbReference>
<comment type="caution">
    <text evidence="3">The sequence shown here is derived from an EMBL/GenBank/DDBJ whole genome shotgun (WGS) entry which is preliminary data.</text>
</comment>
<gene>
    <name evidence="3" type="ORF">CT0861_01121</name>
</gene>
<dbReference type="InterPro" id="IPR013328">
    <property type="entry name" value="6PGD_dom2"/>
</dbReference>
<keyword evidence="4" id="KW-1185">Reference proteome</keyword>
<feature type="domain" description="6-phosphogluconate dehydrogenase NADP-binding" evidence="2">
    <location>
        <begin position="16"/>
        <end position="177"/>
    </location>
</feature>
<dbReference type="Gene3D" id="3.40.50.720">
    <property type="entry name" value="NAD(P)-binding Rossmann-like Domain"/>
    <property type="match status" value="1"/>
</dbReference>
<dbReference type="InterPro" id="IPR006115">
    <property type="entry name" value="6PGDH_NADP-bd"/>
</dbReference>